<evidence type="ECO:0000256" key="11">
    <source>
        <dbReference type="HAMAP-Rule" id="MF_00356"/>
    </source>
</evidence>
<dbReference type="InterPro" id="IPR016195">
    <property type="entry name" value="Pol/histidinol_Pase-like"/>
</dbReference>
<dbReference type="InterPro" id="IPR012337">
    <property type="entry name" value="RNaseH-like_sf"/>
</dbReference>
<dbReference type="Gene3D" id="1.10.150.870">
    <property type="match status" value="1"/>
</dbReference>
<dbReference type="InterPro" id="IPR011708">
    <property type="entry name" value="DNA_pol3_alpha_NTPase_dom"/>
</dbReference>
<evidence type="ECO:0000259" key="13">
    <source>
        <dbReference type="SMART" id="SM00481"/>
    </source>
</evidence>
<dbReference type="Pfam" id="PF02811">
    <property type="entry name" value="PHP"/>
    <property type="match status" value="1"/>
</dbReference>
<sequence>MDVTFKKFCDEINFQANKDFHRISVEKVEHNKQNDCYFVYLNFNEVLEIDNFKNFYKKVKEAKLNFDIIINYFDNSKIEFLINKYFDYAYFLTTNFKNFLHNKKIEYKNNVFTINFSNEIEKNNYLENCQKTCDILKKWGFSSQKIEFKLNSELENEIIKKREQEAIIEQQKWANEVSDNLKKNNGEFENYRKSFDSFKKNKSYIEMSIKEAISTEEFNIIVSGEIFKRDITKTKTGLLITILTITDYEEAIKIKIFSKTDSEKNEQEKFTIGTVISVQGNCIKDEYLRSKVINAKTITILDIKRETRKDDEKVKRVELYARSNMSAMDGIASAQDYVKAAKSFNHNAVGIADLDSVQSFPDFYHSAKKEKIKAIYGSTFNAIDFKNDAVLNLINENVTLKNASYVVFDLETTGLSPRFDQIIEFGASFIKNGKIEKSVQFFVRPDKPLPKHIIEITKITEEDVKNAISEKEAIEKIYEILDNNIAVAHNANFDIGFVNEKLYKYNFKKLNISTIDSLVVARMLNPESKKFRLENLATRVGVIYDSSVAHRADYDADVLAKVWINFLSELEKKNILTLGQLENYNEPSLHAKKFSDEIVVYAKNQQGLKELFKLISFASTENFHGGPKLFFDKLQKSENILISTGTLNSRLIKKLIYSTTESLYQELDKYDFIMIPPLRDFAHLINRNEIEQNDLVWALKDLVYKAKEKNIPVVAVSDCRYINEKEKIFHNIYINAKGLGGVRHYLYKYNEEDPIYPTQNFLTTKEMYREFNFLDDFELIKEIVVDNSNLIANLIEDNIEVIKSKLYAPIFDNSKENLEKLVYKTAKEKYGEILPEIVESRLKAELNPILNYGFDVVYWISHKLVAKSLNDGYLVGSRGSVGSSLVATMAGITEVNPLIPHYICKNCKKTEFFTDSQYQSGFDLPDKKCSNCHIFYDKDGQTIPFETFLGFKADKVPDIDLNFSGDYQMFVHDEVRKLFGEHHSFRAGTISTNAEKTVYGYVKSYLEETKKEFSPAFMEFLASKASGVKRTTGQHPGGIIIIPKEFDVEDFTPINFPANKDSSNWKTTHFDFNSIHDNVLKLDILGHDDPTAIKMLEELTNVKATDIPKSDPKIISLFSSTEALNIRPEDISGETTGAMGIPEFGTSFVRGMLKAAKVNSFADLVAISGLSHGTDVWRGNAEDLIVKEKLSFRDIVSCRDDIMVFLIRKGMDPLLAFKIMENVRKGKSLTPAEEEAAKSHDIPQWYIDSMKKIKYLFPKSHATAYVLMAWRIAYYKLYYPLAYYATYFTTRADVSEIKTLVAGKQVIKERISELKRREFTNKAEEELTVKEKDLITILSIAEEMYARGMIIQNINLNKSKANKWILDYETNSLIPPFSAIDGLGIVVANSIEQARDEKLFSSIEDLKSRTSLNKTLLEKMREMGILKNLNETDQNSLF</sequence>
<keyword evidence="6 11" id="KW-0540">Nuclease</keyword>
<feature type="domain" description="Exonuclease" evidence="12">
    <location>
        <begin position="404"/>
        <end position="572"/>
    </location>
</feature>
<dbReference type="Pfam" id="PF07733">
    <property type="entry name" value="DNA_pol3_alpha"/>
    <property type="match status" value="2"/>
</dbReference>
<dbReference type="Gene3D" id="3.30.1900.20">
    <property type="match status" value="1"/>
</dbReference>
<dbReference type="EC" id="2.7.7.7" evidence="11"/>
<evidence type="ECO:0000256" key="5">
    <source>
        <dbReference type="ARBA" id="ARBA00022705"/>
    </source>
</evidence>
<evidence type="ECO:0000256" key="6">
    <source>
        <dbReference type="ARBA" id="ARBA00022722"/>
    </source>
</evidence>
<evidence type="ECO:0000256" key="3">
    <source>
        <dbReference type="ARBA" id="ARBA00022679"/>
    </source>
</evidence>
<dbReference type="InterPro" id="IPR012340">
    <property type="entry name" value="NA-bd_OB-fold"/>
</dbReference>
<evidence type="ECO:0000256" key="4">
    <source>
        <dbReference type="ARBA" id="ARBA00022695"/>
    </source>
</evidence>
<name>A0ABY8LT19_9BACT</name>
<dbReference type="NCBIfam" id="TIGR01405">
    <property type="entry name" value="polC_Gram_pos"/>
    <property type="match status" value="1"/>
</dbReference>
<feature type="domain" description="Polymerase/histidinol phosphatase N-terminal" evidence="13">
    <location>
        <begin position="317"/>
        <end position="384"/>
    </location>
</feature>
<evidence type="ECO:0000313" key="15">
    <source>
        <dbReference type="Proteomes" id="UP001179842"/>
    </source>
</evidence>
<dbReference type="Pfam" id="PF17657">
    <property type="entry name" value="DNA_pol3_finger"/>
    <property type="match status" value="1"/>
</dbReference>
<protein>
    <recommendedName>
        <fullName evidence="11">DNA polymerase III PolC-type</fullName>
        <shortName evidence="11">PolIII</shortName>
        <ecNumber evidence="11">2.7.7.7</ecNumber>
    </recommendedName>
</protein>
<comment type="function">
    <text evidence="1 11">Required for replicative DNA synthesis. This DNA polymerase also exhibits 3' to 5' exonuclease activity.</text>
</comment>
<dbReference type="Gene3D" id="3.20.20.140">
    <property type="entry name" value="Metal-dependent hydrolases"/>
    <property type="match status" value="2"/>
</dbReference>
<evidence type="ECO:0000256" key="9">
    <source>
        <dbReference type="ARBA" id="ARBA00022932"/>
    </source>
</evidence>
<dbReference type="SMART" id="SM00481">
    <property type="entry name" value="POLIIIAc"/>
    <property type="match status" value="1"/>
</dbReference>
<reference evidence="14" key="1">
    <citation type="submission" date="2023-04" db="EMBL/GenBank/DDBJ databases">
        <title>Completed genome of Mycoplasma lagogenitalium type strain 12MS.</title>
        <authorList>
            <person name="Spergser J."/>
        </authorList>
    </citation>
    <scope>NUCLEOTIDE SEQUENCE</scope>
    <source>
        <strain evidence="14">12MS</strain>
    </source>
</reference>
<dbReference type="InterPro" id="IPR006308">
    <property type="entry name" value="Pol_III_a_PolC-type_gram_pos"/>
</dbReference>
<comment type="similarity">
    <text evidence="11">Belongs to the DNA polymerase type-C family. PolC subfamily.</text>
</comment>
<evidence type="ECO:0000256" key="8">
    <source>
        <dbReference type="ARBA" id="ARBA00022839"/>
    </source>
</evidence>
<keyword evidence="8 11" id="KW-0269">Exonuclease</keyword>
<dbReference type="NCBIfam" id="TIGR00573">
    <property type="entry name" value="dnaq"/>
    <property type="match status" value="1"/>
</dbReference>
<dbReference type="Pfam" id="PF00929">
    <property type="entry name" value="RNase_T"/>
    <property type="match status" value="1"/>
</dbReference>
<keyword evidence="5 11" id="KW-0235">DNA replication</keyword>
<dbReference type="Pfam" id="PF14480">
    <property type="entry name" value="DNA_pol3_a_NI"/>
    <property type="match status" value="1"/>
</dbReference>
<evidence type="ECO:0000256" key="7">
    <source>
        <dbReference type="ARBA" id="ARBA00022801"/>
    </source>
</evidence>
<dbReference type="InterPro" id="IPR004013">
    <property type="entry name" value="PHP_dom"/>
</dbReference>
<keyword evidence="4 11" id="KW-0548">Nucleotidyltransferase</keyword>
<dbReference type="GO" id="GO:0003887">
    <property type="term" value="F:DNA-directed DNA polymerase activity"/>
    <property type="evidence" value="ECO:0007669"/>
    <property type="project" value="UniProtKB-EC"/>
</dbReference>
<dbReference type="InterPro" id="IPR040982">
    <property type="entry name" value="DNA_pol3_finger"/>
</dbReference>
<keyword evidence="3 11" id="KW-0808">Transferase</keyword>
<evidence type="ECO:0000256" key="10">
    <source>
        <dbReference type="ARBA" id="ARBA00049244"/>
    </source>
</evidence>
<evidence type="ECO:0000259" key="12">
    <source>
        <dbReference type="SMART" id="SM00479"/>
    </source>
</evidence>
<evidence type="ECO:0000256" key="1">
    <source>
        <dbReference type="ARBA" id="ARBA00003452"/>
    </source>
</evidence>
<evidence type="ECO:0000313" key="14">
    <source>
        <dbReference type="EMBL" id="WGI36383.1"/>
    </source>
</evidence>
<dbReference type="Gene3D" id="1.10.150.700">
    <property type="entry name" value="PolC, middle finger domain"/>
    <property type="match status" value="1"/>
</dbReference>
<dbReference type="Proteomes" id="UP001179842">
    <property type="component" value="Chromosome"/>
</dbReference>
<dbReference type="EMBL" id="CP122979">
    <property type="protein sequence ID" value="WGI36383.1"/>
    <property type="molecule type" value="Genomic_DNA"/>
</dbReference>
<dbReference type="Gene3D" id="6.10.140.1510">
    <property type="match status" value="1"/>
</dbReference>
<dbReference type="SUPFAM" id="SSF53098">
    <property type="entry name" value="Ribonuclease H-like"/>
    <property type="match status" value="1"/>
</dbReference>
<keyword evidence="2 11" id="KW-0963">Cytoplasm</keyword>
<dbReference type="InterPro" id="IPR028112">
    <property type="entry name" value="DNA_PolC-type_N_I"/>
</dbReference>
<evidence type="ECO:0000256" key="2">
    <source>
        <dbReference type="ARBA" id="ARBA00022490"/>
    </source>
</evidence>
<dbReference type="InterPro" id="IPR044923">
    <property type="entry name" value="PolC_middle_finger_sf"/>
</dbReference>
<dbReference type="PANTHER" id="PTHR32294:SF5">
    <property type="entry name" value="DNA POLYMERASE III POLC-TYPE"/>
    <property type="match status" value="1"/>
</dbReference>
<keyword evidence="15" id="KW-1185">Reference proteome</keyword>
<dbReference type="CDD" id="cd04484">
    <property type="entry name" value="polC_OBF"/>
    <property type="match status" value="1"/>
</dbReference>
<accession>A0ABY8LT19</accession>
<dbReference type="InterPro" id="IPR036397">
    <property type="entry name" value="RNaseH_sf"/>
</dbReference>
<dbReference type="Gene3D" id="2.40.50.140">
    <property type="entry name" value="Nucleic acid-binding proteins"/>
    <property type="match status" value="1"/>
</dbReference>
<dbReference type="InterPro" id="IPR006054">
    <property type="entry name" value="DnaQ"/>
</dbReference>
<dbReference type="NCBIfam" id="NF001688">
    <property type="entry name" value="PRK00448.1"/>
    <property type="match status" value="1"/>
</dbReference>
<proteinExistence type="inferred from homology"/>
<dbReference type="SMART" id="SM00479">
    <property type="entry name" value="EXOIII"/>
    <property type="match status" value="1"/>
</dbReference>
<dbReference type="SUPFAM" id="SSF89550">
    <property type="entry name" value="PHP domain-like"/>
    <property type="match status" value="1"/>
</dbReference>
<dbReference type="InterPro" id="IPR029460">
    <property type="entry name" value="DNAPol_HHH"/>
</dbReference>
<keyword evidence="9 11" id="KW-0239">DNA-directed DNA polymerase</keyword>
<comment type="catalytic activity">
    <reaction evidence="10 11">
        <text>DNA(n) + a 2'-deoxyribonucleoside 5'-triphosphate = DNA(n+1) + diphosphate</text>
        <dbReference type="Rhea" id="RHEA:22508"/>
        <dbReference type="Rhea" id="RHEA-COMP:17339"/>
        <dbReference type="Rhea" id="RHEA-COMP:17340"/>
        <dbReference type="ChEBI" id="CHEBI:33019"/>
        <dbReference type="ChEBI" id="CHEBI:61560"/>
        <dbReference type="ChEBI" id="CHEBI:173112"/>
        <dbReference type="EC" id="2.7.7.7"/>
    </reaction>
</comment>
<dbReference type="Gene3D" id="3.30.420.10">
    <property type="entry name" value="Ribonuclease H-like superfamily/Ribonuclease H"/>
    <property type="match status" value="1"/>
</dbReference>
<dbReference type="Pfam" id="PF14579">
    <property type="entry name" value="HHH_6"/>
    <property type="match status" value="1"/>
</dbReference>
<dbReference type="PANTHER" id="PTHR32294">
    <property type="entry name" value="DNA POLYMERASE III SUBUNIT ALPHA"/>
    <property type="match status" value="1"/>
</dbReference>
<dbReference type="CDD" id="cd06127">
    <property type="entry name" value="DEDDh"/>
    <property type="match status" value="1"/>
</dbReference>
<dbReference type="RefSeq" id="WP_280101684.1">
    <property type="nucleotide sequence ID" value="NZ_CP122979.1"/>
</dbReference>
<dbReference type="HAMAP" id="MF_00356">
    <property type="entry name" value="DNApol_PolC"/>
    <property type="match status" value="1"/>
</dbReference>
<dbReference type="InterPro" id="IPR003141">
    <property type="entry name" value="Pol/His_phosphatase_N"/>
</dbReference>
<keyword evidence="7 11" id="KW-0378">Hydrolase</keyword>
<dbReference type="InterPro" id="IPR013520">
    <property type="entry name" value="Ribonucl_H"/>
</dbReference>
<dbReference type="InterPro" id="IPR004805">
    <property type="entry name" value="DnaE2/DnaE/PolC"/>
</dbReference>
<organism evidence="14 15">
    <name type="scientific">Mesomycoplasma lagogenitalium</name>
    <dbReference type="NCBI Taxonomy" id="171286"/>
    <lineage>
        <taxon>Bacteria</taxon>
        <taxon>Bacillati</taxon>
        <taxon>Mycoplasmatota</taxon>
        <taxon>Mycoplasmoidales</taxon>
        <taxon>Metamycoplasmataceae</taxon>
        <taxon>Mesomycoplasma</taxon>
    </lineage>
</organism>
<comment type="subcellular location">
    <subcellularLocation>
        <location evidence="11">Cytoplasm</location>
    </subcellularLocation>
</comment>
<gene>
    <name evidence="11" type="primary">polC</name>
    <name evidence="14" type="ORF">QEG99_02830</name>
</gene>